<organism evidence="1 2">
    <name type="scientific">Nocardia terpenica</name>
    <dbReference type="NCBI Taxonomy" id="455432"/>
    <lineage>
        <taxon>Bacteria</taxon>
        <taxon>Bacillati</taxon>
        <taxon>Actinomycetota</taxon>
        <taxon>Actinomycetes</taxon>
        <taxon>Mycobacteriales</taxon>
        <taxon>Nocardiaceae</taxon>
        <taxon>Nocardia</taxon>
    </lineage>
</organism>
<proteinExistence type="predicted"/>
<dbReference type="OrthoDB" id="950695at2"/>
<dbReference type="AlphaFoldDB" id="A0A164JW79"/>
<gene>
    <name evidence="1" type="ORF">AWN90_40205</name>
</gene>
<keyword evidence="2" id="KW-1185">Reference proteome</keyword>
<accession>A0A164JW79</accession>
<dbReference type="EMBL" id="LWGR01000013">
    <property type="protein sequence ID" value="KZM70782.1"/>
    <property type="molecule type" value="Genomic_DNA"/>
</dbReference>
<comment type="caution">
    <text evidence="1">The sequence shown here is derived from an EMBL/GenBank/DDBJ whole genome shotgun (WGS) entry which is preliminary data.</text>
</comment>
<dbReference type="Proteomes" id="UP000076512">
    <property type="component" value="Unassembled WGS sequence"/>
</dbReference>
<reference evidence="1 2" key="1">
    <citation type="submission" date="2016-04" db="EMBL/GenBank/DDBJ databases">
        <authorList>
            <person name="Evans L.H."/>
            <person name="Alamgir A."/>
            <person name="Owens N."/>
            <person name="Weber N.D."/>
            <person name="Virtaneva K."/>
            <person name="Barbian K."/>
            <person name="Babar A."/>
            <person name="Rosenke K."/>
        </authorList>
    </citation>
    <scope>NUCLEOTIDE SEQUENCE [LARGE SCALE GENOMIC DNA]</scope>
    <source>
        <strain evidence="1 2">IFM 0406</strain>
    </source>
</reference>
<dbReference type="RefSeq" id="WP_067594374.1">
    <property type="nucleotide sequence ID" value="NZ_JABMCZ010000003.1"/>
</dbReference>
<name>A0A164JW79_9NOCA</name>
<protein>
    <submittedName>
        <fullName evidence="1">Uncharacterized protein</fullName>
    </submittedName>
</protein>
<evidence type="ECO:0000313" key="2">
    <source>
        <dbReference type="Proteomes" id="UP000076512"/>
    </source>
</evidence>
<evidence type="ECO:0000313" key="1">
    <source>
        <dbReference type="EMBL" id="KZM70782.1"/>
    </source>
</evidence>
<dbReference type="STRING" id="455432.AWN90_40205"/>
<sequence>MTPSSLQRHGDRLALAADTISTDVVLVSSATARRWLASHRRNRPLSKQSVARYQSDMAAGLWTFAADPIRFDVEGHLIDGRHRLVALAGCAPPLSLPFLVVRGLPTEAQLVMDQGRKRNAGQQLSMLGVKNATTIAAGVRILLLWDSGLLFRDNKLATRITVPIIQQWVSGNPGPVEFVNDRLSLIVSTDAAPSVATAFALKTGAAAADITELFFRELHDLTGLAEGSPILALDRRFRRLRRESITMPIRDQLALFIQAWNAWLANKTVAKFQRPRGGTWTAESFPRPDITGSAGWQ</sequence>